<name>A0A6P1E2A6_9GAMM</name>
<reference evidence="1 2" key="2">
    <citation type="submission" date="2020-02" db="EMBL/GenBank/DDBJ databases">
        <title>Genome sequences of Thiorhodococcus mannitoliphagus and Thiorhodococcus minor, purple sulfur photosynthetic bacteria in the gammaproteobacterial family, Chromatiaceae.</title>
        <authorList>
            <person name="Aviles F.A."/>
            <person name="Meyer T.E."/>
            <person name="Kyndt J.A."/>
        </authorList>
    </citation>
    <scope>NUCLEOTIDE SEQUENCE [LARGE SCALE GENOMIC DNA]</scope>
    <source>
        <strain evidence="1 2">DSM 18266</strain>
    </source>
</reference>
<organism evidence="1 2">
    <name type="scientific">Thiorhodococcus mannitoliphagus</name>
    <dbReference type="NCBI Taxonomy" id="329406"/>
    <lineage>
        <taxon>Bacteria</taxon>
        <taxon>Pseudomonadati</taxon>
        <taxon>Pseudomonadota</taxon>
        <taxon>Gammaproteobacteria</taxon>
        <taxon>Chromatiales</taxon>
        <taxon>Chromatiaceae</taxon>
        <taxon>Thiorhodococcus</taxon>
    </lineage>
</organism>
<evidence type="ECO:0000313" key="1">
    <source>
        <dbReference type="EMBL" id="NEX23481.1"/>
    </source>
</evidence>
<comment type="caution">
    <text evidence="1">The sequence shown here is derived from an EMBL/GenBank/DDBJ whole genome shotgun (WGS) entry which is preliminary data.</text>
</comment>
<reference evidence="2" key="1">
    <citation type="journal article" date="2020" name="Microbiol. Resour. Announc.">
        <title>Draft Genome Sequences of Thiorhodococcus mannitoliphagus and Thiorhodococcus minor, Purple Sulfur Photosynthetic Bacteria in the Gammaproteobacterial Family Chromatiaceae.</title>
        <authorList>
            <person name="Aviles F.A."/>
            <person name="Meyer T.E."/>
            <person name="Kyndt J.A."/>
        </authorList>
    </citation>
    <scope>NUCLEOTIDE SEQUENCE [LARGE SCALE GENOMIC DNA]</scope>
    <source>
        <strain evidence="2">DSM 18266</strain>
    </source>
</reference>
<protein>
    <submittedName>
        <fullName evidence="1">Uncharacterized protein</fullName>
    </submittedName>
</protein>
<evidence type="ECO:0000313" key="2">
    <source>
        <dbReference type="Proteomes" id="UP000471640"/>
    </source>
</evidence>
<accession>A0A6P1E2A6</accession>
<dbReference type="RefSeq" id="WP_164656911.1">
    <property type="nucleotide sequence ID" value="NZ_JAAIJR010000213.1"/>
</dbReference>
<keyword evidence="2" id="KW-1185">Reference proteome</keyword>
<gene>
    <name evidence="1" type="ORF">G3480_24865</name>
</gene>
<dbReference type="AlphaFoldDB" id="A0A6P1E2A6"/>
<dbReference type="EMBL" id="JAAIJR010000213">
    <property type="protein sequence ID" value="NEX23481.1"/>
    <property type="molecule type" value="Genomic_DNA"/>
</dbReference>
<sequence>MKHSLDMLAEQVGACRHPVVLAEAEAGVSRERGIATFRDAFITAVAGDVPEHPVRLDRGQRVAVTK</sequence>
<proteinExistence type="predicted"/>
<dbReference type="Proteomes" id="UP000471640">
    <property type="component" value="Unassembled WGS sequence"/>
</dbReference>